<evidence type="ECO:0000259" key="2">
    <source>
        <dbReference type="PROSITE" id="PS50943"/>
    </source>
</evidence>
<keyword evidence="4" id="KW-1185">Reference proteome</keyword>
<dbReference type="GO" id="GO:0003700">
    <property type="term" value="F:DNA-binding transcription factor activity"/>
    <property type="evidence" value="ECO:0007669"/>
    <property type="project" value="TreeGrafter"/>
</dbReference>
<proteinExistence type="predicted"/>
<dbReference type="Proteomes" id="UP000295515">
    <property type="component" value="Unassembled WGS sequence"/>
</dbReference>
<evidence type="ECO:0000256" key="1">
    <source>
        <dbReference type="ARBA" id="ARBA00023125"/>
    </source>
</evidence>
<dbReference type="GO" id="GO:0003677">
    <property type="term" value="F:DNA binding"/>
    <property type="evidence" value="ECO:0007669"/>
    <property type="project" value="UniProtKB-KW"/>
</dbReference>
<feature type="domain" description="HTH cro/C1-type" evidence="2">
    <location>
        <begin position="15"/>
        <end position="69"/>
    </location>
</feature>
<dbReference type="AlphaFoldDB" id="A0A4V2W3Q5"/>
<evidence type="ECO:0000313" key="4">
    <source>
        <dbReference type="Proteomes" id="UP000295515"/>
    </source>
</evidence>
<dbReference type="GO" id="GO:0005829">
    <property type="term" value="C:cytosol"/>
    <property type="evidence" value="ECO:0007669"/>
    <property type="project" value="TreeGrafter"/>
</dbReference>
<dbReference type="Gene3D" id="1.10.260.40">
    <property type="entry name" value="lambda repressor-like DNA-binding domains"/>
    <property type="match status" value="1"/>
</dbReference>
<dbReference type="SMART" id="SM00530">
    <property type="entry name" value="HTH_XRE"/>
    <property type="match status" value="1"/>
</dbReference>
<evidence type="ECO:0000313" key="3">
    <source>
        <dbReference type="EMBL" id="TCV92919.1"/>
    </source>
</evidence>
<gene>
    <name evidence="3" type="ORF">EDD60_1257</name>
</gene>
<dbReference type="PROSITE" id="PS50943">
    <property type="entry name" value="HTH_CROC1"/>
    <property type="match status" value="1"/>
</dbReference>
<dbReference type="CDD" id="cd00093">
    <property type="entry name" value="HTH_XRE"/>
    <property type="match status" value="1"/>
</dbReference>
<accession>A0A4V2W3Q5</accession>
<organism evidence="3 4">
    <name type="scientific">Longibaculum muris</name>
    <dbReference type="NCBI Taxonomy" id="1796628"/>
    <lineage>
        <taxon>Bacteria</taxon>
        <taxon>Bacillati</taxon>
        <taxon>Bacillota</taxon>
        <taxon>Erysipelotrichia</taxon>
        <taxon>Erysipelotrichales</taxon>
        <taxon>Coprobacillaceae</taxon>
        <taxon>Longibaculum</taxon>
    </lineage>
</organism>
<reference evidence="3 4" key="1">
    <citation type="submission" date="2019-03" db="EMBL/GenBank/DDBJ databases">
        <title>Genomic Encyclopedia of Type Strains, Phase IV (KMG-IV): sequencing the most valuable type-strain genomes for metagenomic binning, comparative biology and taxonomic classification.</title>
        <authorList>
            <person name="Goeker M."/>
        </authorList>
    </citation>
    <scope>NUCLEOTIDE SEQUENCE [LARGE SCALE GENOMIC DNA]</scope>
    <source>
        <strain evidence="3 4">DSM 29487</strain>
    </source>
</reference>
<dbReference type="Pfam" id="PF01381">
    <property type="entry name" value="HTH_3"/>
    <property type="match status" value="1"/>
</dbReference>
<protein>
    <submittedName>
        <fullName evidence="3">DNA-binding XRE family transcriptional regulator</fullName>
    </submittedName>
</protein>
<dbReference type="SUPFAM" id="SSF47413">
    <property type="entry name" value="lambda repressor-like DNA-binding domains"/>
    <property type="match status" value="1"/>
</dbReference>
<dbReference type="RefSeq" id="WP_066443513.1">
    <property type="nucleotide sequence ID" value="NZ_CAUWFI010000016.1"/>
</dbReference>
<dbReference type="PANTHER" id="PTHR46797">
    <property type="entry name" value="HTH-TYPE TRANSCRIPTIONAL REGULATOR"/>
    <property type="match status" value="1"/>
</dbReference>
<dbReference type="InterPro" id="IPR001387">
    <property type="entry name" value="Cro/C1-type_HTH"/>
</dbReference>
<dbReference type="InterPro" id="IPR050807">
    <property type="entry name" value="TransReg_Diox_bact_type"/>
</dbReference>
<sequence length="92" mass="10647">METISLAAEVIGRRLSEIRNERNLTIQRMAVNADIDPKHLKKMENGISEPSVLVLNKIMKSIGGNLTDFFDYHFDEIYFLVIEERGDCFEKE</sequence>
<dbReference type="EMBL" id="SMCQ01000025">
    <property type="protein sequence ID" value="TCV92919.1"/>
    <property type="molecule type" value="Genomic_DNA"/>
</dbReference>
<dbReference type="PANTHER" id="PTHR46797:SF1">
    <property type="entry name" value="METHYLPHOSPHONATE SYNTHASE"/>
    <property type="match status" value="1"/>
</dbReference>
<dbReference type="GeneID" id="98916417"/>
<name>A0A4V2W3Q5_9FIRM</name>
<keyword evidence="1 3" id="KW-0238">DNA-binding</keyword>
<dbReference type="InterPro" id="IPR010982">
    <property type="entry name" value="Lambda_DNA-bd_dom_sf"/>
</dbReference>
<comment type="caution">
    <text evidence="3">The sequence shown here is derived from an EMBL/GenBank/DDBJ whole genome shotgun (WGS) entry which is preliminary data.</text>
</comment>